<evidence type="ECO:0008006" key="4">
    <source>
        <dbReference type="Google" id="ProtNLM"/>
    </source>
</evidence>
<reference evidence="2 3" key="1">
    <citation type="submission" date="2016-10" db="EMBL/GenBank/DDBJ databases">
        <authorList>
            <person name="de Groot N.N."/>
        </authorList>
    </citation>
    <scope>NUCLEOTIDE SEQUENCE [LARGE SCALE GENOMIC DNA]</scope>
    <source>
        <strain evidence="2 3">D31d</strain>
    </source>
</reference>
<evidence type="ECO:0000313" key="3">
    <source>
        <dbReference type="Proteomes" id="UP000182257"/>
    </source>
</evidence>
<evidence type="ECO:0000256" key="1">
    <source>
        <dbReference type="SAM" id="SignalP"/>
    </source>
</evidence>
<name>A0A1H3Y8G0_XYLRU</name>
<feature type="signal peptide" evidence="1">
    <location>
        <begin position="1"/>
        <end position="18"/>
    </location>
</feature>
<accession>A0A1H3Y8G0</accession>
<dbReference type="EMBL" id="FNRF01000001">
    <property type="protein sequence ID" value="SEA07138.1"/>
    <property type="molecule type" value="Genomic_DNA"/>
</dbReference>
<gene>
    <name evidence="2" type="ORF">SAMN05216462_0525</name>
</gene>
<dbReference type="AlphaFoldDB" id="A0A1H3Y8G0"/>
<feature type="chain" id="PRO_5010336368" description="Outer membrane protein beta-barrel domain-containing protein" evidence="1">
    <location>
        <begin position="19"/>
        <end position="294"/>
    </location>
</feature>
<protein>
    <recommendedName>
        <fullName evidence="4">Outer membrane protein beta-barrel domain-containing protein</fullName>
    </recommendedName>
</protein>
<dbReference type="Proteomes" id="UP000182257">
    <property type="component" value="Unassembled WGS sequence"/>
</dbReference>
<organism evidence="2 3">
    <name type="scientific">Xylanibacter ruminicola</name>
    <name type="common">Prevotella ruminicola</name>
    <dbReference type="NCBI Taxonomy" id="839"/>
    <lineage>
        <taxon>Bacteria</taxon>
        <taxon>Pseudomonadati</taxon>
        <taxon>Bacteroidota</taxon>
        <taxon>Bacteroidia</taxon>
        <taxon>Bacteroidales</taxon>
        <taxon>Prevotellaceae</taxon>
        <taxon>Xylanibacter</taxon>
    </lineage>
</organism>
<dbReference type="OrthoDB" id="1028096at2"/>
<keyword evidence="1" id="KW-0732">Signal</keyword>
<dbReference type="RefSeq" id="WP_074760112.1">
    <property type="nucleotide sequence ID" value="NZ_FNRF01000001.1"/>
</dbReference>
<evidence type="ECO:0000313" key="2">
    <source>
        <dbReference type="EMBL" id="SEA07138.1"/>
    </source>
</evidence>
<proteinExistence type="predicted"/>
<sequence>MKKLFILFLLAVSATVNATTVADNDTLTILKPQKVRIITGDSIQKVKVYGRENDNKYTYESKILLVDSNYVSETSINKDTWNFDFVKKHAKGTGYPLKSNFASMRLAVGLCYGANAQYSSSQSVGSSWEIMWTIMEWEKYKYGKHNGFSVGFGVDWRNFRIDGRQYFYKAGDGMLSEQNYPAGYEPDFSRIKVFSLQIPVMWKYRTKKFTFGLGPVMNFNTYASIKNRYRDADGNKHKDVYKQIHQRPITVDIMGELSIYNKVSIYAKYSPMSILNSTYGDGINFHPVSFGVYF</sequence>